<accession>A0A4R2HXQ9</accession>
<evidence type="ECO:0000256" key="4">
    <source>
        <dbReference type="ARBA" id="ARBA00022884"/>
    </source>
</evidence>
<dbReference type="PANTHER" id="PTHR38101">
    <property type="entry name" value="UPF0307 PROTEIN YJGA"/>
    <property type="match status" value="1"/>
</dbReference>
<keyword evidence="2 5" id="KW-0690">Ribosome biogenesis</keyword>
<dbReference type="PANTHER" id="PTHR38101:SF1">
    <property type="entry name" value="UPF0307 PROTEIN YJGA"/>
    <property type="match status" value="1"/>
</dbReference>
<dbReference type="CDD" id="cd16331">
    <property type="entry name" value="YjgA-like"/>
    <property type="match status" value="1"/>
</dbReference>
<dbReference type="Proteomes" id="UP000294862">
    <property type="component" value="Unassembled WGS sequence"/>
</dbReference>
<dbReference type="AlphaFoldDB" id="A0A4R2HXQ9"/>
<comment type="subcellular location">
    <subcellularLocation>
        <location evidence="5">Cytoplasm</location>
    </subcellularLocation>
    <text evidence="5">Associates with late stage pre-50S ribosomal subunits.</text>
</comment>
<dbReference type="Gene3D" id="1.10.60.30">
    <property type="entry name" value="PSPTO4464-like domains"/>
    <property type="match status" value="2"/>
</dbReference>
<dbReference type="GO" id="GO:0005829">
    <property type="term" value="C:cytosol"/>
    <property type="evidence" value="ECO:0007669"/>
    <property type="project" value="TreeGrafter"/>
</dbReference>
<dbReference type="OrthoDB" id="5293604at2"/>
<dbReference type="PIRSF" id="PIRSF016183">
    <property type="entry name" value="UCP016183"/>
    <property type="match status" value="1"/>
</dbReference>
<dbReference type="Pfam" id="PF04751">
    <property type="entry name" value="DarP"/>
    <property type="match status" value="1"/>
</dbReference>
<evidence type="ECO:0000256" key="3">
    <source>
        <dbReference type="ARBA" id="ARBA00022730"/>
    </source>
</evidence>
<dbReference type="InterPro" id="IPR023153">
    <property type="entry name" value="DarP_sf"/>
</dbReference>
<evidence type="ECO:0000256" key="2">
    <source>
        <dbReference type="ARBA" id="ARBA00022517"/>
    </source>
</evidence>
<dbReference type="SUPFAM" id="SSF158710">
    <property type="entry name" value="PSPTO4464-like"/>
    <property type="match status" value="1"/>
</dbReference>
<evidence type="ECO:0000313" key="6">
    <source>
        <dbReference type="EMBL" id="TCO36272.1"/>
    </source>
</evidence>
<keyword evidence="7" id="KW-1185">Reference proteome</keyword>
<keyword evidence="1 5" id="KW-0963">Cytoplasm</keyword>
<comment type="caution">
    <text evidence="6">The sequence shown here is derived from an EMBL/GenBank/DDBJ whole genome shotgun (WGS) entry which is preliminary data.</text>
</comment>
<dbReference type="GO" id="GO:0019843">
    <property type="term" value="F:rRNA binding"/>
    <property type="evidence" value="ECO:0007669"/>
    <property type="project" value="UniProtKB-UniRule"/>
</dbReference>
<dbReference type="InterPro" id="IPR006839">
    <property type="entry name" value="DarP"/>
</dbReference>
<keyword evidence="4 5" id="KW-0694">RNA-binding</keyword>
<name>A0A4R2HXQ9_9GAMM</name>
<protein>
    <recommendedName>
        <fullName evidence="5">Dual-action ribosomal maturation protein DarP</fullName>
    </recommendedName>
    <alternativeName>
        <fullName evidence="5">Large ribosomal subunit assembly factor DarP</fullName>
    </alternativeName>
</protein>
<evidence type="ECO:0000313" key="7">
    <source>
        <dbReference type="Proteomes" id="UP000294862"/>
    </source>
</evidence>
<sequence length="179" mass="20632">MHDLHDDESPEALGPSRSQLRREALDILKLAETLANLSEAELARVPLDDDLRQEVRRTRAVTSHIARKRQNQYLAKQMRKLDEESIEAIRYALGVDREKAHRETAAMHRLEAWRERLLGEGDDALGEFIDQHPSADRQRLRQLVRNALAERKADKPPHAYRELFRVLREASESDAGTAE</sequence>
<organism evidence="6 7">
    <name type="scientific">Dokdonella fugitiva</name>
    <dbReference type="NCBI Taxonomy" id="328517"/>
    <lineage>
        <taxon>Bacteria</taxon>
        <taxon>Pseudomonadati</taxon>
        <taxon>Pseudomonadota</taxon>
        <taxon>Gammaproteobacteria</taxon>
        <taxon>Lysobacterales</taxon>
        <taxon>Rhodanobacteraceae</taxon>
        <taxon>Dokdonella</taxon>
    </lineage>
</organism>
<dbReference type="NCBIfam" id="NF003593">
    <property type="entry name" value="PRK05255.1-1"/>
    <property type="match status" value="1"/>
</dbReference>
<evidence type="ECO:0000256" key="1">
    <source>
        <dbReference type="ARBA" id="ARBA00022490"/>
    </source>
</evidence>
<comment type="similarity">
    <text evidence="5">Belongs to the DarP family.</text>
</comment>
<reference evidence="6 7" key="1">
    <citation type="journal article" date="2015" name="Stand. Genomic Sci.">
        <title>Genomic Encyclopedia of Bacterial and Archaeal Type Strains, Phase III: the genomes of soil and plant-associated and newly described type strains.</title>
        <authorList>
            <person name="Whitman W.B."/>
            <person name="Woyke T."/>
            <person name="Klenk H.P."/>
            <person name="Zhou Y."/>
            <person name="Lilburn T.G."/>
            <person name="Beck B.J."/>
            <person name="De Vos P."/>
            <person name="Vandamme P."/>
            <person name="Eisen J.A."/>
            <person name="Garrity G."/>
            <person name="Hugenholtz P."/>
            <person name="Kyrpides N.C."/>
        </authorList>
    </citation>
    <scope>NUCLEOTIDE SEQUENCE [LARGE SCALE GENOMIC DNA]</scope>
    <source>
        <strain evidence="6 7">A3</strain>
    </source>
</reference>
<dbReference type="EMBL" id="SLWQ01000013">
    <property type="protein sequence ID" value="TCO36272.1"/>
    <property type="molecule type" value="Genomic_DNA"/>
</dbReference>
<gene>
    <name evidence="5" type="primary">darP</name>
    <name evidence="6" type="ORF">EV148_11314</name>
</gene>
<proteinExistence type="inferred from homology"/>
<evidence type="ECO:0000256" key="5">
    <source>
        <dbReference type="HAMAP-Rule" id="MF_00765"/>
    </source>
</evidence>
<dbReference type="GO" id="GO:1902626">
    <property type="term" value="P:assembly of large subunit precursor of preribosome"/>
    <property type="evidence" value="ECO:0007669"/>
    <property type="project" value="UniProtKB-UniRule"/>
</dbReference>
<comment type="function">
    <text evidence="5">Member of a network of 50S ribosomal subunit biogenesis factors which assembles along the 30S-50S interface, preventing incorrect 23S rRNA structures from forming. Promotes peptidyl transferase center (PTC) maturation.</text>
</comment>
<dbReference type="HAMAP" id="MF_00765">
    <property type="entry name" value="DarP"/>
    <property type="match status" value="1"/>
</dbReference>
<dbReference type="RefSeq" id="WP_132000053.1">
    <property type="nucleotide sequence ID" value="NZ_JACGXM010000017.1"/>
</dbReference>
<keyword evidence="3 5" id="KW-0699">rRNA-binding</keyword>
<dbReference type="GO" id="GO:0043022">
    <property type="term" value="F:ribosome binding"/>
    <property type="evidence" value="ECO:0007669"/>
    <property type="project" value="UniProtKB-UniRule"/>
</dbReference>